<sequence>MNQFEDEYWNSIFNLRVVGYILLLLAAIDVVNIFLPWHFTNAVWEFQMLGALVEHAPLPLIALILVFFGERIYRDKREIYLLKILSWAALLAGIGFILLLPLGIHNTLRLNNQNLIQINNQSSQQILQIRQAKSLLNQAKTTEDMNKVFKSLNSPKNTPELQETQKLKNELLLQMGQLETKITNQAKVAKNNTYDDLIRNSVKWNLGALICAFAFVWMWHATYWAR</sequence>
<keyword evidence="1" id="KW-0812">Transmembrane</keyword>
<keyword evidence="1" id="KW-1133">Transmembrane helix</keyword>
<dbReference type="NCBIfam" id="NF038305">
    <property type="entry name" value="HpsJ_fam"/>
    <property type="match status" value="1"/>
</dbReference>
<evidence type="ECO:0000313" key="2">
    <source>
        <dbReference type="EMBL" id="BAZ00780.1"/>
    </source>
</evidence>
<organism evidence="2 3">
    <name type="scientific">Tolypothrix tenuis PCC 7101</name>
    <dbReference type="NCBI Taxonomy" id="231146"/>
    <lineage>
        <taxon>Bacteria</taxon>
        <taxon>Bacillati</taxon>
        <taxon>Cyanobacteriota</taxon>
        <taxon>Cyanophyceae</taxon>
        <taxon>Nostocales</taxon>
        <taxon>Tolypothrichaceae</taxon>
        <taxon>Tolypothrix</taxon>
    </lineage>
</organism>
<dbReference type="RefSeq" id="WP_096579923.1">
    <property type="nucleotide sequence ID" value="NZ_CAWNJS010000001.1"/>
</dbReference>
<evidence type="ECO:0000313" key="3">
    <source>
        <dbReference type="Proteomes" id="UP000218785"/>
    </source>
</evidence>
<dbReference type="AlphaFoldDB" id="A0A1Z4N4V4"/>
<dbReference type="KEGG" id="ttq:NIES37_47760"/>
<feature type="transmembrane region" description="Helical" evidence="1">
    <location>
        <begin position="12"/>
        <end position="34"/>
    </location>
</feature>
<proteinExistence type="predicted"/>
<feature type="transmembrane region" description="Helical" evidence="1">
    <location>
        <begin position="46"/>
        <end position="68"/>
    </location>
</feature>
<name>A0A1Z4N4V4_9CYAN</name>
<keyword evidence="1" id="KW-0472">Membrane</keyword>
<dbReference type="EMBL" id="AP018248">
    <property type="protein sequence ID" value="BAZ00780.1"/>
    <property type="molecule type" value="Genomic_DNA"/>
</dbReference>
<dbReference type="Proteomes" id="UP000218785">
    <property type="component" value="Chromosome"/>
</dbReference>
<dbReference type="InterPro" id="IPR047709">
    <property type="entry name" value="HpsJ-like"/>
</dbReference>
<gene>
    <name evidence="2" type="ORF">NIES37_47760</name>
</gene>
<feature type="transmembrane region" description="Helical" evidence="1">
    <location>
        <begin position="204"/>
        <end position="225"/>
    </location>
</feature>
<accession>A0A1Z4N4V4</accession>
<evidence type="ECO:0000256" key="1">
    <source>
        <dbReference type="SAM" id="Phobius"/>
    </source>
</evidence>
<protein>
    <submittedName>
        <fullName evidence="2">Uncharacterized protein</fullName>
    </submittedName>
</protein>
<feature type="transmembrane region" description="Helical" evidence="1">
    <location>
        <begin position="80"/>
        <end position="104"/>
    </location>
</feature>
<reference evidence="2 3" key="1">
    <citation type="submission" date="2017-06" db="EMBL/GenBank/DDBJ databases">
        <title>Genome sequencing of cyanobaciteial culture collection at National Institute for Environmental Studies (NIES).</title>
        <authorList>
            <person name="Hirose Y."/>
            <person name="Shimura Y."/>
            <person name="Fujisawa T."/>
            <person name="Nakamura Y."/>
            <person name="Kawachi M."/>
        </authorList>
    </citation>
    <scope>NUCLEOTIDE SEQUENCE [LARGE SCALE GENOMIC DNA]</scope>
    <source>
        <strain evidence="2 3">NIES-37</strain>
    </source>
</reference>
<keyword evidence="3" id="KW-1185">Reference proteome</keyword>